<feature type="transmembrane region" description="Helical" evidence="9">
    <location>
        <begin position="227"/>
        <end position="244"/>
    </location>
</feature>
<dbReference type="InterPro" id="IPR010291">
    <property type="entry name" value="Ion_channel_UNC-93"/>
</dbReference>
<dbReference type="SUPFAM" id="SSF103473">
    <property type="entry name" value="MFS general substrate transporter"/>
    <property type="match status" value="1"/>
</dbReference>
<evidence type="ECO:0000256" key="5">
    <source>
        <dbReference type="ARBA" id="ARBA00023136"/>
    </source>
</evidence>
<dbReference type="Proteomes" id="UP001431783">
    <property type="component" value="Unassembled WGS sequence"/>
</dbReference>
<feature type="transmembrane region" description="Helical" evidence="9">
    <location>
        <begin position="172"/>
        <end position="191"/>
    </location>
</feature>
<feature type="transmembrane region" description="Helical" evidence="9">
    <location>
        <begin position="370"/>
        <end position="391"/>
    </location>
</feature>
<evidence type="ECO:0000256" key="7">
    <source>
        <dbReference type="ARBA" id="ARBA00040302"/>
    </source>
</evidence>
<reference evidence="10 11" key="1">
    <citation type="submission" date="2023-03" db="EMBL/GenBank/DDBJ databases">
        <title>Genome insight into feeding habits of ladybird beetles.</title>
        <authorList>
            <person name="Li H.-S."/>
            <person name="Huang Y.-H."/>
            <person name="Pang H."/>
        </authorList>
    </citation>
    <scope>NUCLEOTIDE SEQUENCE [LARGE SCALE GENOMIC DNA]</scope>
    <source>
        <strain evidence="10">SYSU_2023b</strain>
        <tissue evidence="10">Whole body</tissue>
    </source>
</reference>
<protein>
    <recommendedName>
        <fullName evidence="7">UNC93-like protein MFSD11</fullName>
    </recommendedName>
    <alternativeName>
        <fullName evidence="8">Major facilitator superfamily domain-containing protein 11</fullName>
    </alternativeName>
</protein>
<evidence type="ECO:0000256" key="1">
    <source>
        <dbReference type="ARBA" id="ARBA00004141"/>
    </source>
</evidence>
<feature type="transmembrane region" description="Helical" evidence="9">
    <location>
        <begin position="101"/>
        <end position="118"/>
    </location>
</feature>
<feature type="transmembrane region" description="Helical" evidence="9">
    <location>
        <begin position="397"/>
        <end position="417"/>
    </location>
</feature>
<proteinExistence type="inferred from homology"/>
<keyword evidence="4 9" id="KW-1133">Transmembrane helix</keyword>
<dbReference type="PANTHER" id="PTHR23294:SF0">
    <property type="entry name" value="UNC93-LIKE PROTEIN MFSD11"/>
    <property type="match status" value="1"/>
</dbReference>
<evidence type="ECO:0000256" key="8">
    <source>
        <dbReference type="ARBA" id="ARBA00041910"/>
    </source>
</evidence>
<feature type="transmembrane region" description="Helical" evidence="9">
    <location>
        <begin position="7"/>
        <end position="27"/>
    </location>
</feature>
<comment type="similarity">
    <text evidence="2">Belongs to the unc-93 family.</text>
</comment>
<feature type="transmembrane region" description="Helical" evidence="9">
    <location>
        <begin position="139"/>
        <end position="157"/>
    </location>
</feature>
<sequence>MAIDKRLFNVIGVGLAFMLTFMAFQTMGNIEATILKNVNHDDPSFTGSGYTSLAIIYACLSISNWISPSVISMLGPKWSMFIGSLTYLLFIMSFLWPQTWFLYTSSVIMGVGAAMIWTGQGTYLTQNSSSATISRNSGIFWAMLQCSMLFGNLFVYYKFDGQDYIEKSVRTVVIWVLSALAIGGAVVFFFLPNPPKISDDEVRTEEPTSGPLEVFKKAVKLFQTPRMLMLSLAYFYSGIELGFYSGVYSTAVGATTNLENSKKLVGLSGVFIGIGEVLGGLSFGILGKKTTKWGRDPIVIAGFLIHIVAFFAIFLNLPNQSPLGDTHDDAFISSSGVLAMACSFLLGLGDACFNTQFYALIGSIYADNSACAFGIFKFVQSVAAAACFFYAGVLPLYGHLGILLTLAIVGTAAYVWVEFNIRRRAASDNKNVDSESE</sequence>
<evidence type="ECO:0000256" key="3">
    <source>
        <dbReference type="ARBA" id="ARBA00022692"/>
    </source>
</evidence>
<name>A0AAW1VGS1_9CUCU</name>
<evidence type="ECO:0000313" key="10">
    <source>
        <dbReference type="EMBL" id="KAK9891515.1"/>
    </source>
</evidence>
<comment type="subcellular location">
    <subcellularLocation>
        <location evidence="1">Membrane</location>
        <topology evidence="1">Multi-pass membrane protein</topology>
    </subcellularLocation>
</comment>
<keyword evidence="6" id="KW-0325">Glycoprotein</keyword>
<evidence type="ECO:0000256" key="9">
    <source>
        <dbReference type="SAM" id="Phobius"/>
    </source>
</evidence>
<dbReference type="Gene3D" id="1.20.1250.20">
    <property type="entry name" value="MFS general substrate transporter like domains"/>
    <property type="match status" value="2"/>
</dbReference>
<evidence type="ECO:0000256" key="4">
    <source>
        <dbReference type="ARBA" id="ARBA00022989"/>
    </source>
</evidence>
<dbReference type="GO" id="GO:0016020">
    <property type="term" value="C:membrane"/>
    <property type="evidence" value="ECO:0007669"/>
    <property type="project" value="UniProtKB-SubCell"/>
</dbReference>
<gene>
    <name evidence="10" type="ORF">WA026_014751</name>
</gene>
<feature type="transmembrane region" description="Helical" evidence="9">
    <location>
        <begin position="330"/>
        <end position="349"/>
    </location>
</feature>
<dbReference type="PANTHER" id="PTHR23294">
    <property type="entry name" value="ET TRANSLATION PRODUCT-RELATED"/>
    <property type="match status" value="1"/>
</dbReference>
<dbReference type="AlphaFoldDB" id="A0AAW1VGS1"/>
<organism evidence="10 11">
    <name type="scientific">Henosepilachna vigintioctopunctata</name>
    <dbReference type="NCBI Taxonomy" id="420089"/>
    <lineage>
        <taxon>Eukaryota</taxon>
        <taxon>Metazoa</taxon>
        <taxon>Ecdysozoa</taxon>
        <taxon>Arthropoda</taxon>
        <taxon>Hexapoda</taxon>
        <taxon>Insecta</taxon>
        <taxon>Pterygota</taxon>
        <taxon>Neoptera</taxon>
        <taxon>Endopterygota</taxon>
        <taxon>Coleoptera</taxon>
        <taxon>Polyphaga</taxon>
        <taxon>Cucujiformia</taxon>
        <taxon>Coccinelloidea</taxon>
        <taxon>Coccinellidae</taxon>
        <taxon>Epilachninae</taxon>
        <taxon>Epilachnini</taxon>
        <taxon>Henosepilachna</taxon>
    </lineage>
</organism>
<keyword evidence="11" id="KW-1185">Reference proteome</keyword>
<dbReference type="InterPro" id="IPR051617">
    <property type="entry name" value="UNC-93-like_regulator"/>
</dbReference>
<dbReference type="Pfam" id="PF05978">
    <property type="entry name" value="UNC-93"/>
    <property type="match status" value="1"/>
</dbReference>
<dbReference type="InterPro" id="IPR036259">
    <property type="entry name" value="MFS_trans_sf"/>
</dbReference>
<feature type="transmembrane region" description="Helical" evidence="9">
    <location>
        <begin position="78"/>
        <end position="95"/>
    </location>
</feature>
<dbReference type="EMBL" id="JARQZJ010000128">
    <property type="protein sequence ID" value="KAK9891515.1"/>
    <property type="molecule type" value="Genomic_DNA"/>
</dbReference>
<evidence type="ECO:0000313" key="11">
    <source>
        <dbReference type="Proteomes" id="UP001431783"/>
    </source>
</evidence>
<feature type="transmembrane region" description="Helical" evidence="9">
    <location>
        <begin position="298"/>
        <end position="318"/>
    </location>
</feature>
<keyword evidence="3 9" id="KW-0812">Transmembrane</keyword>
<feature type="transmembrane region" description="Helical" evidence="9">
    <location>
        <begin position="264"/>
        <end position="286"/>
    </location>
</feature>
<feature type="transmembrane region" description="Helical" evidence="9">
    <location>
        <begin position="47"/>
        <end position="66"/>
    </location>
</feature>
<evidence type="ECO:0000256" key="2">
    <source>
        <dbReference type="ARBA" id="ARBA00009172"/>
    </source>
</evidence>
<accession>A0AAW1VGS1</accession>
<comment type="caution">
    <text evidence="10">The sequence shown here is derived from an EMBL/GenBank/DDBJ whole genome shotgun (WGS) entry which is preliminary data.</text>
</comment>
<evidence type="ECO:0000256" key="6">
    <source>
        <dbReference type="ARBA" id="ARBA00023180"/>
    </source>
</evidence>
<keyword evidence="5 9" id="KW-0472">Membrane</keyword>